<protein>
    <submittedName>
        <fullName evidence="5">Sugar ABC transporter substrate-binding protein</fullName>
    </submittedName>
</protein>
<dbReference type="OrthoDB" id="9800520at2"/>
<dbReference type="EMBL" id="QVQT01000003">
    <property type="protein sequence ID" value="RFU17060.1"/>
    <property type="molecule type" value="Genomic_DNA"/>
</dbReference>
<evidence type="ECO:0000313" key="5">
    <source>
        <dbReference type="EMBL" id="RFU17060.1"/>
    </source>
</evidence>
<reference evidence="5 6" key="1">
    <citation type="submission" date="2018-08" db="EMBL/GenBank/DDBJ databases">
        <title>Acidipila sp. 4G-K13, an acidobacterium isolated from forest soil.</title>
        <authorList>
            <person name="Gao Z.-H."/>
            <person name="Qiu L.-H."/>
        </authorList>
    </citation>
    <scope>NUCLEOTIDE SEQUENCE [LARGE SCALE GENOMIC DNA]</scope>
    <source>
        <strain evidence="5 6">4G-K13</strain>
    </source>
</reference>
<dbReference type="RefSeq" id="WP_117299310.1">
    <property type="nucleotide sequence ID" value="NZ_QVQT02000003.1"/>
</dbReference>
<comment type="subcellular location">
    <subcellularLocation>
        <location evidence="1">Cell envelope</location>
    </subcellularLocation>
</comment>
<evidence type="ECO:0000259" key="4">
    <source>
        <dbReference type="Pfam" id="PF13407"/>
    </source>
</evidence>
<dbReference type="PROSITE" id="PS51257">
    <property type="entry name" value="PROKAR_LIPOPROTEIN"/>
    <property type="match status" value="1"/>
</dbReference>
<dbReference type="Pfam" id="PF13407">
    <property type="entry name" value="Peripla_BP_4"/>
    <property type="match status" value="1"/>
</dbReference>
<proteinExistence type="inferred from homology"/>
<keyword evidence="3" id="KW-0732">Signal</keyword>
<sequence length="330" mass="35433">MRRVEEVLLIPAVAMLAMLSGCGGQRHARSEVYYLISNHMSLPYWQSAVEGFNKAAAQYGVTAQVKGPDNFDSQAELDALKAAIQAKPAGILISVTDAVAQGAQIDAALDAGIPVITMDSDAPSSHRLYFIGTNNLEAGRLGGQRVAQKLNGKGNVVFFTIAGQPNLEERLKGYRDAFATHPDIKIVDVFDTQGDSTKAFDQAQQDMAKTGAQKVDAFVCLEAAGGKDVGEVLHRSNATDRELVAMDVDPDTLSLVKSGVIDATIAQKPWTMGYIGLKALDEIHHDPPPMLNHGWSLDTFSRYPVFVDTGTALVDKTNVDLYTSRAAAAK</sequence>
<dbReference type="GO" id="GO:0030246">
    <property type="term" value="F:carbohydrate binding"/>
    <property type="evidence" value="ECO:0007669"/>
    <property type="project" value="UniProtKB-ARBA"/>
</dbReference>
<dbReference type="InterPro" id="IPR028082">
    <property type="entry name" value="Peripla_BP_I"/>
</dbReference>
<dbReference type="Gene3D" id="3.40.50.2300">
    <property type="match status" value="2"/>
</dbReference>
<evidence type="ECO:0000256" key="3">
    <source>
        <dbReference type="ARBA" id="ARBA00022729"/>
    </source>
</evidence>
<organism evidence="5 6">
    <name type="scientific">Paracidobacterium acidisoli</name>
    <dbReference type="NCBI Taxonomy" id="2303751"/>
    <lineage>
        <taxon>Bacteria</taxon>
        <taxon>Pseudomonadati</taxon>
        <taxon>Acidobacteriota</taxon>
        <taxon>Terriglobia</taxon>
        <taxon>Terriglobales</taxon>
        <taxon>Acidobacteriaceae</taxon>
        <taxon>Paracidobacterium</taxon>
    </lineage>
</organism>
<evidence type="ECO:0000256" key="1">
    <source>
        <dbReference type="ARBA" id="ARBA00004196"/>
    </source>
</evidence>
<keyword evidence="6" id="KW-1185">Reference proteome</keyword>
<accession>A0A372IQ16</accession>
<feature type="domain" description="Periplasmic binding protein" evidence="4">
    <location>
        <begin position="35"/>
        <end position="282"/>
    </location>
</feature>
<comment type="similarity">
    <text evidence="2">Belongs to the bacterial solute-binding protein 2 family.</text>
</comment>
<dbReference type="PANTHER" id="PTHR46847:SF1">
    <property type="entry name" value="D-ALLOSE-BINDING PERIPLASMIC PROTEIN-RELATED"/>
    <property type="match status" value="1"/>
</dbReference>
<evidence type="ECO:0000256" key="2">
    <source>
        <dbReference type="ARBA" id="ARBA00007639"/>
    </source>
</evidence>
<dbReference type="PANTHER" id="PTHR46847">
    <property type="entry name" value="D-ALLOSE-BINDING PERIPLASMIC PROTEIN-RELATED"/>
    <property type="match status" value="1"/>
</dbReference>
<dbReference type="InterPro" id="IPR025997">
    <property type="entry name" value="SBP_2_dom"/>
</dbReference>
<dbReference type="AlphaFoldDB" id="A0A372IQ16"/>
<dbReference type="SUPFAM" id="SSF53822">
    <property type="entry name" value="Periplasmic binding protein-like I"/>
    <property type="match status" value="1"/>
</dbReference>
<evidence type="ECO:0000313" key="6">
    <source>
        <dbReference type="Proteomes" id="UP000264702"/>
    </source>
</evidence>
<dbReference type="Proteomes" id="UP000264702">
    <property type="component" value="Unassembled WGS sequence"/>
</dbReference>
<gene>
    <name evidence="5" type="ORF">D0Y96_10175</name>
</gene>
<dbReference type="GO" id="GO:0030313">
    <property type="term" value="C:cell envelope"/>
    <property type="evidence" value="ECO:0007669"/>
    <property type="project" value="UniProtKB-SubCell"/>
</dbReference>
<comment type="caution">
    <text evidence="5">The sequence shown here is derived from an EMBL/GenBank/DDBJ whole genome shotgun (WGS) entry which is preliminary data.</text>
</comment>
<name>A0A372IQ16_9BACT</name>